<dbReference type="GO" id="GO:0005737">
    <property type="term" value="C:cytoplasm"/>
    <property type="evidence" value="ECO:0007669"/>
    <property type="project" value="UniProtKB-SubCell"/>
</dbReference>
<comment type="subcellular location">
    <subcellularLocation>
        <location evidence="7">Cytoplasm</location>
    </subcellularLocation>
</comment>
<evidence type="ECO:0000256" key="5">
    <source>
        <dbReference type="ARBA" id="ARBA00022777"/>
    </source>
</evidence>
<comment type="function">
    <text evidence="7">Catalyzes the ATP-dependent phosphorylation of L-homoserine to L-homoserine phosphate.</text>
</comment>
<keyword evidence="3 7" id="KW-0791">Threonine biosynthesis</keyword>
<dbReference type="NCBIfam" id="TIGR00191">
    <property type="entry name" value="thrB"/>
    <property type="match status" value="1"/>
</dbReference>
<dbReference type="UniPathway" id="UPA00050">
    <property type="reaction ID" value="UER00064"/>
</dbReference>
<comment type="pathway">
    <text evidence="7">Amino-acid biosynthesis; L-threonine biosynthesis; L-threonine from L-aspartate: step 4/5.</text>
</comment>
<dbReference type="InterPro" id="IPR006204">
    <property type="entry name" value="GHMP_kinase_N_dom"/>
</dbReference>
<evidence type="ECO:0000256" key="1">
    <source>
        <dbReference type="ARBA" id="ARBA00022605"/>
    </source>
</evidence>
<dbReference type="InterPro" id="IPR036554">
    <property type="entry name" value="GHMP_kinase_C_sf"/>
</dbReference>
<comment type="caution">
    <text evidence="10">The sequence shown here is derived from an EMBL/GenBank/DDBJ whole genome shotgun (WGS) entry which is preliminary data.</text>
</comment>
<dbReference type="AlphaFoldDB" id="A0A8J7QAB6"/>
<evidence type="ECO:0000256" key="7">
    <source>
        <dbReference type="HAMAP-Rule" id="MF_00384"/>
    </source>
</evidence>
<keyword evidence="1 7" id="KW-0028">Amino-acid biosynthesis</keyword>
<proteinExistence type="inferred from homology"/>
<dbReference type="PIRSF" id="PIRSF000676">
    <property type="entry name" value="Homoser_kin"/>
    <property type="match status" value="1"/>
</dbReference>
<dbReference type="GO" id="GO:0004413">
    <property type="term" value="F:homoserine kinase activity"/>
    <property type="evidence" value="ECO:0007669"/>
    <property type="project" value="UniProtKB-UniRule"/>
</dbReference>
<dbReference type="InterPro" id="IPR000870">
    <property type="entry name" value="Homoserine_kinase"/>
</dbReference>
<dbReference type="Proteomes" id="UP000664417">
    <property type="component" value="Unassembled WGS sequence"/>
</dbReference>
<evidence type="ECO:0000313" key="10">
    <source>
        <dbReference type="EMBL" id="MBO1320742.1"/>
    </source>
</evidence>
<name>A0A8J7QAB6_9BACT</name>
<dbReference type="SUPFAM" id="SSF55060">
    <property type="entry name" value="GHMP Kinase, C-terminal domain"/>
    <property type="match status" value="1"/>
</dbReference>
<dbReference type="HAMAP" id="MF_00384">
    <property type="entry name" value="Homoser_kinase"/>
    <property type="match status" value="1"/>
</dbReference>
<sequence length="298" mass="31790">MTFTVSAPATSGNLGPGFDQLGLAYDLRLTIHAEPAERFSVVTEGEGAGSLPTDEHNLIARTYRAACERLDKPVVPLHMRVINPIPVCGGLGSSATALSGGEALAAAVHGLPLDREAVFQRCAQAEGHPDNAAPAVFGGLHLCGQNGDRFTTEKIPMDARLRVLLATPCDRADTETMRRALPESWPQADLDFNRDLVQRLLHALKTGEPAGLACSQQDRIHQPYRLPLLKNTKAVFDLWCADPRLPGVFLSGSGPTVAAWVRDETLSAAPFAHALGEAGIEAKIQLVAVDQEGLRLGS</sequence>
<dbReference type="InterPro" id="IPR020568">
    <property type="entry name" value="Ribosomal_Su5_D2-typ_SF"/>
</dbReference>
<evidence type="ECO:0000256" key="3">
    <source>
        <dbReference type="ARBA" id="ARBA00022697"/>
    </source>
</evidence>
<dbReference type="Pfam" id="PF00288">
    <property type="entry name" value="GHMP_kinases_N"/>
    <property type="match status" value="1"/>
</dbReference>
<dbReference type="RefSeq" id="WP_207860694.1">
    <property type="nucleotide sequence ID" value="NZ_JAFREP010000019.1"/>
</dbReference>
<protein>
    <recommendedName>
        <fullName evidence="7 8">Homoserine kinase</fullName>
        <shortName evidence="7">HK</shortName>
        <shortName evidence="7">HSK</shortName>
        <ecNumber evidence="7 8">2.7.1.39</ecNumber>
    </recommendedName>
</protein>
<dbReference type="InterPro" id="IPR014721">
    <property type="entry name" value="Ribsml_uS5_D2-typ_fold_subgr"/>
</dbReference>
<keyword evidence="5 7" id="KW-0418">Kinase</keyword>
<dbReference type="PANTHER" id="PTHR20861:SF1">
    <property type="entry name" value="HOMOSERINE KINASE"/>
    <property type="match status" value="1"/>
</dbReference>
<feature type="domain" description="GHMP kinase N-terminal" evidence="9">
    <location>
        <begin position="57"/>
        <end position="139"/>
    </location>
</feature>
<gene>
    <name evidence="7 10" type="primary">thrB</name>
    <name evidence="10" type="ORF">J3U88_19845</name>
</gene>
<keyword evidence="2 7" id="KW-0808">Transferase</keyword>
<evidence type="ECO:0000313" key="11">
    <source>
        <dbReference type="Proteomes" id="UP000664417"/>
    </source>
</evidence>
<evidence type="ECO:0000259" key="9">
    <source>
        <dbReference type="Pfam" id="PF00288"/>
    </source>
</evidence>
<dbReference type="PRINTS" id="PR00958">
    <property type="entry name" value="HOMSERKINASE"/>
</dbReference>
<comment type="catalytic activity">
    <reaction evidence="7">
        <text>L-homoserine + ATP = O-phospho-L-homoserine + ADP + H(+)</text>
        <dbReference type="Rhea" id="RHEA:13985"/>
        <dbReference type="ChEBI" id="CHEBI:15378"/>
        <dbReference type="ChEBI" id="CHEBI:30616"/>
        <dbReference type="ChEBI" id="CHEBI:57476"/>
        <dbReference type="ChEBI" id="CHEBI:57590"/>
        <dbReference type="ChEBI" id="CHEBI:456216"/>
        <dbReference type="EC" id="2.7.1.39"/>
    </reaction>
</comment>
<accession>A0A8J7QAB6</accession>
<comment type="similarity">
    <text evidence="7">Belongs to the GHMP kinase family. Homoserine kinase subfamily.</text>
</comment>
<keyword evidence="11" id="KW-1185">Reference proteome</keyword>
<dbReference type="PANTHER" id="PTHR20861">
    <property type="entry name" value="HOMOSERINE/4-DIPHOSPHOCYTIDYL-2-C-METHYL-D-ERYTHRITOL KINASE"/>
    <property type="match status" value="1"/>
</dbReference>
<reference evidence="10" key="1">
    <citation type="submission" date="2021-03" db="EMBL/GenBank/DDBJ databases">
        <authorList>
            <person name="Wang G."/>
        </authorList>
    </citation>
    <scope>NUCLEOTIDE SEQUENCE</scope>
    <source>
        <strain evidence="10">KCTC 12899</strain>
    </source>
</reference>
<feature type="binding site" evidence="7">
    <location>
        <begin position="86"/>
        <end position="96"/>
    </location>
    <ligand>
        <name>ATP</name>
        <dbReference type="ChEBI" id="CHEBI:30616"/>
    </ligand>
</feature>
<dbReference type="GO" id="GO:0009088">
    <property type="term" value="P:threonine biosynthetic process"/>
    <property type="evidence" value="ECO:0007669"/>
    <property type="project" value="UniProtKB-UniRule"/>
</dbReference>
<dbReference type="EC" id="2.7.1.39" evidence="7 8"/>
<keyword evidence="7" id="KW-0963">Cytoplasm</keyword>
<dbReference type="Gene3D" id="3.30.230.10">
    <property type="match status" value="1"/>
</dbReference>
<dbReference type="SUPFAM" id="SSF54211">
    <property type="entry name" value="Ribosomal protein S5 domain 2-like"/>
    <property type="match status" value="1"/>
</dbReference>
<dbReference type="GO" id="GO:0005524">
    <property type="term" value="F:ATP binding"/>
    <property type="evidence" value="ECO:0007669"/>
    <property type="project" value="UniProtKB-UniRule"/>
</dbReference>
<organism evidence="10 11">
    <name type="scientific">Acanthopleuribacter pedis</name>
    <dbReference type="NCBI Taxonomy" id="442870"/>
    <lineage>
        <taxon>Bacteria</taxon>
        <taxon>Pseudomonadati</taxon>
        <taxon>Acidobacteriota</taxon>
        <taxon>Holophagae</taxon>
        <taxon>Acanthopleuribacterales</taxon>
        <taxon>Acanthopleuribacteraceae</taxon>
        <taxon>Acanthopleuribacter</taxon>
    </lineage>
</organism>
<keyword evidence="6 7" id="KW-0067">ATP-binding</keyword>
<keyword evidence="4 7" id="KW-0547">Nucleotide-binding</keyword>
<evidence type="ECO:0000256" key="8">
    <source>
        <dbReference type="NCBIfam" id="TIGR00191"/>
    </source>
</evidence>
<evidence type="ECO:0000256" key="2">
    <source>
        <dbReference type="ARBA" id="ARBA00022679"/>
    </source>
</evidence>
<dbReference type="Gene3D" id="3.30.70.890">
    <property type="entry name" value="GHMP kinase, C-terminal domain"/>
    <property type="match status" value="1"/>
</dbReference>
<evidence type="ECO:0000256" key="6">
    <source>
        <dbReference type="ARBA" id="ARBA00022840"/>
    </source>
</evidence>
<evidence type="ECO:0000256" key="4">
    <source>
        <dbReference type="ARBA" id="ARBA00022741"/>
    </source>
</evidence>
<dbReference type="EMBL" id="JAFREP010000019">
    <property type="protein sequence ID" value="MBO1320742.1"/>
    <property type="molecule type" value="Genomic_DNA"/>
</dbReference>